<dbReference type="Proteomes" id="UP000095746">
    <property type="component" value="Unassembled WGS sequence"/>
</dbReference>
<proteinExistence type="predicted"/>
<evidence type="ECO:0000313" key="2">
    <source>
        <dbReference type="Proteomes" id="UP000095746"/>
    </source>
</evidence>
<reference evidence="1 2" key="1">
    <citation type="submission" date="2015-09" db="EMBL/GenBank/DDBJ databases">
        <authorList>
            <consortium name="Pathogen Informatics"/>
        </authorList>
    </citation>
    <scope>NUCLEOTIDE SEQUENCE [LARGE SCALE GENOMIC DNA]</scope>
    <source>
        <strain evidence="1 2">2789STDY5608854</strain>
    </source>
</reference>
<name>A0A174I3H6_FLAPL</name>
<accession>A0A174I3H6</accession>
<sequence>MFSVTSGMTELSLERIHLSSSSSRPGSSHRSMVRFIIRKRLAFQILLAKLRMASHRSV</sequence>
<organism evidence="1 2">
    <name type="scientific">Flavonifractor plautii</name>
    <name type="common">Fusobacterium plautii</name>
    <dbReference type="NCBI Taxonomy" id="292800"/>
    <lineage>
        <taxon>Bacteria</taxon>
        <taxon>Bacillati</taxon>
        <taxon>Bacillota</taxon>
        <taxon>Clostridia</taxon>
        <taxon>Eubacteriales</taxon>
        <taxon>Oscillospiraceae</taxon>
        <taxon>Flavonifractor</taxon>
    </lineage>
</organism>
<dbReference type="EMBL" id="CYZT01000178">
    <property type="protein sequence ID" value="CUO81704.1"/>
    <property type="molecule type" value="Genomic_DNA"/>
</dbReference>
<evidence type="ECO:0000313" key="1">
    <source>
        <dbReference type="EMBL" id="CUO81704.1"/>
    </source>
</evidence>
<protein>
    <submittedName>
        <fullName evidence="1">Uncharacterized protein</fullName>
    </submittedName>
</protein>
<dbReference type="AlphaFoldDB" id="A0A174I3H6"/>
<gene>
    <name evidence="1" type="ORF">ERS852411_02211</name>
</gene>